<dbReference type="OrthoDB" id="2448743at2759"/>
<evidence type="ECO:0000313" key="2">
    <source>
        <dbReference type="EMBL" id="KAG0023104.1"/>
    </source>
</evidence>
<dbReference type="EMBL" id="JAAAID010000072">
    <property type="protein sequence ID" value="KAG0023104.1"/>
    <property type="molecule type" value="Genomic_DNA"/>
</dbReference>
<dbReference type="Gene3D" id="3.80.10.10">
    <property type="entry name" value="Ribonuclease Inhibitor"/>
    <property type="match status" value="1"/>
</dbReference>
<accession>A0A9P6N426</accession>
<evidence type="ECO:0008006" key="4">
    <source>
        <dbReference type="Google" id="ProtNLM"/>
    </source>
</evidence>
<name>A0A9P6N426_9FUNG</name>
<feature type="region of interest" description="Disordered" evidence="1">
    <location>
        <begin position="502"/>
        <end position="531"/>
    </location>
</feature>
<evidence type="ECO:0000256" key="1">
    <source>
        <dbReference type="SAM" id="MobiDB-lite"/>
    </source>
</evidence>
<dbReference type="InterPro" id="IPR032675">
    <property type="entry name" value="LRR_dom_sf"/>
</dbReference>
<comment type="caution">
    <text evidence="2">The sequence shown here is derived from an EMBL/GenBank/DDBJ whole genome shotgun (WGS) entry which is preliminary data.</text>
</comment>
<dbReference type="Proteomes" id="UP000703661">
    <property type="component" value="Unassembled WGS sequence"/>
</dbReference>
<sequence>MDLPELRDQLAEYLDDPHLASACLVCKSWNATFTPYLYRQVKWSKHDPHTPSVESLQKNAEHVRDLIAYAEPSELPLESFTKLEGLHHLRLFVYNTETLKRLSDIFSPSSGIKGIKEVSILMNTSELPSEFMASLLTYRGLRNLTVSLGKFDSKATELLLDACEYLEELALNVDDLTQPHSLDQWTVFPALHSLHLSVNSGMTIQNQLEWIQKCPKLEILSWSGENSVRYPVSGICEALSTRCPLVKDLCLEEGLLHDRDAARIIDSCAKLTSLSVFESGFGPIAFQSCSRHFSTLTRLDFGRCQNCTSAMSQRILTSCPNLTYYRATFLEARDIIGIADETTHTIGEVSMEATQSTNTATTTIITAAHPQDWVCLNLQSLTLFLCGLENKPEWQPQVLRQLSRLEKLDFLTIGPHNFEMDGTRDGIDLRLECGLDILGNLKRLERFCFEGLYQEMSEQDVSWMLEAWPELVRVEGKVHHSRRRRFELQEILEAESIALVGYFDDDEEDDEPGQGGDGDNDEEEEEEVEIE</sequence>
<evidence type="ECO:0000313" key="3">
    <source>
        <dbReference type="Proteomes" id="UP000703661"/>
    </source>
</evidence>
<dbReference type="AlphaFoldDB" id="A0A9P6N426"/>
<feature type="compositionally biased region" description="Acidic residues" evidence="1">
    <location>
        <begin position="503"/>
        <end position="531"/>
    </location>
</feature>
<keyword evidence="3" id="KW-1185">Reference proteome</keyword>
<reference evidence="2" key="1">
    <citation type="journal article" date="2020" name="Fungal Divers.">
        <title>Resolving the Mortierellaceae phylogeny through synthesis of multi-gene phylogenetics and phylogenomics.</title>
        <authorList>
            <person name="Vandepol N."/>
            <person name="Liber J."/>
            <person name="Desiro A."/>
            <person name="Na H."/>
            <person name="Kennedy M."/>
            <person name="Barry K."/>
            <person name="Grigoriev I.V."/>
            <person name="Miller A.N."/>
            <person name="O'Donnell K."/>
            <person name="Stajich J.E."/>
            <person name="Bonito G."/>
        </authorList>
    </citation>
    <scope>NUCLEOTIDE SEQUENCE</scope>
    <source>
        <strain evidence="2">NRRL 2769</strain>
    </source>
</reference>
<proteinExistence type="predicted"/>
<protein>
    <recommendedName>
        <fullName evidence="4">F-box domain-containing protein</fullName>
    </recommendedName>
</protein>
<organism evidence="2 3">
    <name type="scientific">Entomortierella chlamydospora</name>
    <dbReference type="NCBI Taxonomy" id="101097"/>
    <lineage>
        <taxon>Eukaryota</taxon>
        <taxon>Fungi</taxon>
        <taxon>Fungi incertae sedis</taxon>
        <taxon>Mucoromycota</taxon>
        <taxon>Mortierellomycotina</taxon>
        <taxon>Mortierellomycetes</taxon>
        <taxon>Mortierellales</taxon>
        <taxon>Mortierellaceae</taxon>
        <taxon>Entomortierella</taxon>
    </lineage>
</organism>
<gene>
    <name evidence="2" type="ORF">BGZ80_010406</name>
</gene>
<dbReference type="SUPFAM" id="SSF52047">
    <property type="entry name" value="RNI-like"/>
    <property type="match status" value="1"/>
</dbReference>